<dbReference type="Gene3D" id="3.30.2310.20">
    <property type="entry name" value="RelE-like"/>
    <property type="match status" value="1"/>
</dbReference>
<name>A0A8J7TU51_9PROT</name>
<dbReference type="PANTHER" id="PTHR33755">
    <property type="entry name" value="TOXIN PARE1-RELATED"/>
    <property type="match status" value="1"/>
</dbReference>
<comment type="similarity">
    <text evidence="1">Belongs to the RelE toxin family.</text>
</comment>
<protein>
    <submittedName>
        <fullName evidence="3">Type II toxin-antitoxin system RelE/ParE family toxin</fullName>
    </submittedName>
</protein>
<proteinExistence type="inferred from homology"/>
<dbReference type="EMBL" id="JAFKGL010000028">
    <property type="protein sequence ID" value="MBN9413575.1"/>
    <property type="molecule type" value="Genomic_DNA"/>
</dbReference>
<organism evidence="3 4">
    <name type="scientific">Candidatus Paracaedimonas acanthamoebae</name>
    <dbReference type="NCBI Taxonomy" id="244581"/>
    <lineage>
        <taxon>Bacteria</taxon>
        <taxon>Pseudomonadati</taxon>
        <taxon>Pseudomonadota</taxon>
        <taxon>Alphaproteobacteria</taxon>
        <taxon>Holosporales</taxon>
        <taxon>Caedimonadaceae</taxon>
        <taxon>Candidatus Paracaedimonas</taxon>
    </lineage>
</organism>
<dbReference type="PANTHER" id="PTHR33755:SF5">
    <property type="entry name" value="TYPE II TOXIN-ANTITOXIN SYSTEM RELE_PARE FAMILY TOXIN"/>
    <property type="match status" value="1"/>
</dbReference>
<evidence type="ECO:0000313" key="4">
    <source>
        <dbReference type="Proteomes" id="UP000664414"/>
    </source>
</evidence>
<evidence type="ECO:0000256" key="2">
    <source>
        <dbReference type="ARBA" id="ARBA00022649"/>
    </source>
</evidence>
<sequence length="102" mass="11830">MNLIWTKQALERLEEIQDFIAQRSSPLIAENLISSIIERAKALENFPSMGRMVPDLSRIELRELIEGNYRIVYRLFDSSIVILTVFEGHKLLPEKDIDIMIA</sequence>
<reference evidence="3" key="1">
    <citation type="submission" date="2021-02" db="EMBL/GenBank/DDBJ databases">
        <title>Thiocyanate and organic carbon inputs drive convergent selection for specific autotrophic Afipia and Thiobacillus strains within complex microbiomes.</title>
        <authorList>
            <person name="Huddy R.J."/>
            <person name="Sachdeva R."/>
            <person name="Kadzinga F."/>
            <person name="Kantor R.S."/>
            <person name="Harrison S.T.L."/>
            <person name="Banfield J.F."/>
        </authorList>
    </citation>
    <scope>NUCLEOTIDE SEQUENCE</scope>
    <source>
        <strain evidence="3">SCN18_10_11_15_R4_P_38_20</strain>
    </source>
</reference>
<evidence type="ECO:0000256" key="1">
    <source>
        <dbReference type="ARBA" id="ARBA00006226"/>
    </source>
</evidence>
<dbReference type="Proteomes" id="UP000664414">
    <property type="component" value="Unassembled WGS sequence"/>
</dbReference>
<gene>
    <name evidence="3" type="ORF">J0H12_06615</name>
</gene>
<dbReference type="InterPro" id="IPR007712">
    <property type="entry name" value="RelE/ParE_toxin"/>
</dbReference>
<dbReference type="AlphaFoldDB" id="A0A8J7TU51"/>
<dbReference type="Pfam" id="PF05016">
    <property type="entry name" value="ParE_toxin"/>
    <property type="match status" value="1"/>
</dbReference>
<evidence type="ECO:0000313" key="3">
    <source>
        <dbReference type="EMBL" id="MBN9413575.1"/>
    </source>
</evidence>
<dbReference type="InterPro" id="IPR035093">
    <property type="entry name" value="RelE/ParE_toxin_dom_sf"/>
</dbReference>
<dbReference type="SUPFAM" id="SSF143011">
    <property type="entry name" value="RelE-like"/>
    <property type="match status" value="1"/>
</dbReference>
<keyword evidence="2" id="KW-1277">Toxin-antitoxin system</keyword>
<dbReference type="InterPro" id="IPR051803">
    <property type="entry name" value="TA_system_RelE-like_toxin"/>
</dbReference>
<comment type="caution">
    <text evidence="3">The sequence shown here is derived from an EMBL/GenBank/DDBJ whole genome shotgun (WGS) entry which is preliminary data.</text>
</comment>
<accession>A0A8J7TU51</accession>